<dbReference type="EMBL" id="JAPDRQ010000253">
    <property type="protein sequence ID" value="KAJ9651492.1"/>
    <property type="molecule type" value="Genomic_DNA"/>
</dbReference>
<comment type="caution">
    <text evidence="1">The sequence shown here is derived from an EMBL/GenBank/DDBJ whole genome shotgun (WGS) entry which is preliminary data.</text>
</comment>
<protein>
    <submittedName>
        <fullName evidence="1">Uncharacterized protein</fullName>
    </submittedName>
</protein>
<keyword evidence="2" id="KW-1185">Reference proteome</keyword>
<accession>A0ACC2ZV34</accession>
<evidence type="ECO:0000313" key="2">
    <source>
        <dbReference type="Proteomes" id="UP001172386"/>
    </source>
</evidence>
<reference evidence="1" key="1">
    <citation type="submission" date="2022-10" db="EMBL/GenBank/DDBJ databases">
        <title>Culturing micro-colonial fungi from biological soil crusts in the Mojave desert and describing Neophaeococcomyces mojavensis, and introducing the new genera and species Taxawa tesnikishii.</title>
        <authorList>
            <person name="Kurbessoian T."/>
            <person name="Stajich J.E."/>
        </authorList>
    </citation>
    <scope>NUCLEOTIDE SEQUENCE</scope>
    <source>
        <strain evidence="1">JES_112</strain>
    </source>
</reference>
<gene>
    <name evidence="1" type="ORF">H2198_009220</name>
</gene>
<proteinExistence type="predicted"/>
<evidence type="ECO:0000313" key="1">
    <source>
        <dbReference type="EMBL" id="KAJ9651492.1"/>
    </source>
</evidence>
<sequence length="497" mass="56704">MSRPTLKRGRLNAEFQDSEARPCKKHRIMQQESQLAPLIDRFQIPQRRKMDTSKHNAVEFDHDKNIVKNLIRINLNNQVHRYQDDPVKPSARNRLYHTVQEGISDQSSNQAKANDESSMLLVLWAKHDNLDLQSLIEEYTRAELDKDTNQSIHQNADEDKQQRNSFLEDTKPPLSSIEKIFDDIANKAIELGFLEACMPFQKQGLQLITMCSGTESPVIALQLLQDAIESKDVENRGRFTIKHVASAEIEPFKQGYIQRNFEPPILFRDVTEFNDRHALPHTAFGGVAPQPDKVHMLVAGSSCVDYSSLNAKTKHFGEAGQSYSTFMGIISYAEWAKPPIVVLENVDSAPWGQMIDSLKIIGYVGICFKVDSKDFYIPQTRQRGYIVAFHEATAKEKGFNLKETFITLHEALKKFASRASAPFTDFIFADDDPELFITRRLLANPERNATSNKQIAWTACRHRYSAYRAAKELGPKKPYTNWRPDGKCVPPDFGWVD</sequence>
<dbReference type="Proteomes" id="UP001172386">
    <property type="component" value="Unassembled WGS sequence"/>
</dbReference>
<name>A0ACC2ZV34_9EURO</name>
<organism evidence="1 2">
    <name type="scientific">Neophaeococcomyces mojaviensis</name>
    <dbReference type="NCBI Taxonomy" id="3383035"/>
    <lineage>
        <taxon>Eukaryota</taxon>
        <taxon>Fungi</taxon>
        <taxon>Dikarya</taxon>
        <taxon>Ascomycota</taxon>
        <taxon>Pezizomycotina</taxon>
        <taxon>Eurotiomycetes</taxon>
        <taxon>Chaetothyriomycetidae</taxon>
        <taxon>Chaetothyriales</taxon>
        <taxon>Chaetothyriales incertae sedis</taxon>
        <taxon>Neophaeococcomyces</taxon>
    </lineage>
</organism>